<sequence length="39" mass="4487">MNLPLVFASTISGHDASPDCLNVKHFLQFMIKKPKFHHH</sequence>
<gene>
    <name evidence="1" type="ORF">Cabys_3340</name>
</gene>
<organism evidence="1 2">
    <name type="scientific">Caldithrix abyssi DSM 13497</name>
    <dbReference type="NCBI Taxonomy" id="880073"/>
    <lineage>
        <taxon>Bacteria</taxon>
        <taxon>Pseudomonadati</taxon>
        <taxon>Calditrichota</taxon>
        <taxon>Calditrichia</taxon>
        <taxon>Calditrichales</taxon>
        <taxon>Calditrichaceae</taxon>
        <taxon>Caldithrix</taxon>
    </lineage>
</organism>
<reference evidence="1 2" key="1">
    <citation type="submission" date="2016-11" db="EMBL/GenBank/DDBJ databases">
        <title>Genomic analysis of Caldithrix abyssi and proposal of a novel bacterial phylum Caldithrichaeota.</title>
        <authorList>
            <person name="Kublanov I."/>
            <person name="Sigalova O."/>
            <person name="Gavrilov S."/>
            <person name="Lebedinsky A."/>
            <person name="Ivanova N."/>
            <person name="Daum C."/>
            <person name="Reddy T."/>
            <person name="Klenk H.P."/>
            <person name="Goker M."/>
            <person name="Reva O."/>
            <person name="Miroshnichenko M."/>
            <person name="Kyprides N."/>
            <person name="Woyke T."/>
            <person name="Gelfand M."/>
        </authorList>
    </citation>
    <scope>NUCLEOTIDE SEQUENCE [LARGE SCALE GENOMIC DNA]</scope>
    <source>
        <strain evidence="1 2">LF13</strain>
    </source>
</reference>
<proteinExistence type="predicted"/>
<evidence type="ECO:0000313" key="2">
    <source>
        <dbReference type="Proteomes" id="UP000183868"/>
    </source>
</evidence>
<accession>A0A1J1CDW7</accession>
<dbReference type="EMBL" id="CP018099">
    <property type="protein sequence ID" value="APF20088.1"/>
    <property type="molecule type" value="Genomic_DNA"/>
</dbReference>
<protein>
    <submittedName>
        <fullName evidence="1">Uncharacterized protein</fullName>
    </submittedName>
</protein>
<dbReference type="Proteomes" id="UP000183868">
    <property type="component" value="Chromosome"/>
</dbReference>
<dbReference type="AlphaFoldDB" id="A0A1J1CDW7"/>
<evidence type="ECO:0000313" key="1">
    <source>
        <dbReference type="EMBL" id="APF20088.1"/>
    </source>
</evidence>
<name>A0A1J1CDW7_CALAY</name>
<dbReference type="KEGG" id="caby:Cabys_3340"/>